<keyword evidence="2" id="KW-1133">Transmembrane helix</keyword>
<dbReference type="PROSITE" id="PS51257">
    <property type="entry name" value="PROKAR_LIPOPROTEIN"/>
    <property type="match status" value="1"/>
</dbReference>
<feature type="disulfide bond" evidence="1">
    <location>
        <begin position="60"/>
        <end position="75"/>
    </location>
</feature>
<dbReference type="FunFam" id="2.10.50.10:FF:000007">
    <property type="entry name" value="TNF receptor superfamily member 14"/>
    <property type="match status" value="1"/>
</dbReference>
<dbReference type="Proteomes" id="UP000694580">
    <property type="component" value="Chromosome 10"/>
</dbReference>
<dbReference type="AlphaFoldDB" id="A0AAY4BCQ7"/>
<name>A0AAY4BCQ7_9TELE</name>
<sequence length="215" mass="23848">MSKFTYMFITCTFLFIIIMSCYGCKQVEYGIDSKCCPMCSPGYFVHRHCTEYTVTTCLPCPSSTFIGEPSGLEKCRSCTTCDTNLGLRIQKNCTSVSDTTCDPLEGNFCSRFSPPSCSLAQKHTQCEPGQYIKQNGTASTDTVCTDCVGDTYSDGSFSTCRSHTQCKLMRKGGTSSSDAECEDVVTIIAIILSLLLLLTMMLIFFWCWEKRNIPV</sequence>
<dbReference type="PRINTS" id="PR01680">
    <property type="entry name" value="TNFACTORR6"/>
</dbReference>
<comment type="caution">
    <text evidence="1">Lacks conserved residue(s) required for the propagation of feature annotation.</text>
</comment>
<evidence type="ECO:0000256" key="3">
    <source>
        <dbReference type="SAM" id="SignalP"/>
    </source>
</evidence>
<dbReference type="GO" id="GO:0002720">
    <property type="term" value="P:positive regulation of cytokine production involved in immune response"/>
    <property type="evidence" value="ECO:0007669"/>
    <property type="project" value="TreeGrafter"/>
</dbReference>
<dbReference type="InterPro" id="IPR001368">
    <property type="entry name" value="TNFR/NGFR_Cys_rich_reg"/>
</dbReference>
<evidence type="ECO:0000313" key="5">
    <source>
        <dbReference type="Ensembl" id="ENSDCDP00010018645.1"/>
    </source>
</evidence>
<protein>
    <recommendedName>
        <fullName evidence="4">TNFR-Cys domain-containing protein</fullName>
    </recommendedName>
</protein>
<dbReference type="Gene3D" id="2.10.50.10">
    <property type="entry name" value="Tumor Necrosis Factor Receptor, subunit A, domain 2"/>
    <property type="match status" value="3"/>
</dbReference>
<feature type="signal peptide" evidence="3">
    <location>
        <begin position="1"/>
        <end position="23"/>
    </location>
</feature>
<dbReference type="GO" id="GO:0004888">
    <property type="term" value="F:transmembrane signaling receptor activity"/>
    <property type="evidence" value="ECO:0007669"/>
    <property type="project" value="InterPro"/>
</dbReference>
<dbReference type="Pfam" id="PF00020">
    <property type="entry name" value="TNFR_c6"/>
    <property type="match status" value="2"/>
</dbReference>
<dbReference type="PANTHER" id="PTHR46838">
    <property type="entry name" value="TUMOR NECROSIS FACTOR RECEPTOR SUPERFAMILY MEMBER 14"/>
    <property type="match status" value="1"/>
</dbReference>
<feature type="chain" id="PRO_5044240093" description="TNFR-Cys domain-containing protein" evidence="3">
    <location>
        <begin position="24"/>
        <end position="215"/>
    </location>
</feature>
<evidence type="ECO:0000313" key="6">
    <source>
        <dbReference type="Proteomes" id="UP000694580"/>
    </source>
</evidence>
<organism evidence="5 6">
    <name type="scientific">Denticeps clupeoides</name>
    <name type="common">denticle herring</name>
    <dbReference type="NCBI Taxonomy" id="299321"/>
    <lineage>
        <taxon>Eukaryota</taxon>
        <taxon>Metazoa</taxon>
        <taxon>Chordata</taxon>
        <taxon>Craniata</taxon>
        <taxon>Vertebrata</taxon>
        <taxon>Euteleostomi</taxon>
        <taxon>Actinopterygii</taxon>
        <taxon>Neopterygii</taxon>
        <taxon>Teleostei</taxon>
        <taxon>Clupei</taxon>
        <taxon>Clupeiformes</taxon>
        <taxon>Denticipitoidei</taxon>
        <taxon>Denticipitidae</taxon>
        <taxon>Denticeps</taxon>
    </lineage>
</organism>
<keyword evidence="2" id="KW-0472">Membrane</keyword>
<dbReference type="SMART" id="SM00208">
    <property type="entry name" value="TNFR"/>
    <property type="match status" value="4"/>
</dbReference>
<proteinExistence type="predicted"/>
<dbReference type="GO" id="GO:2000406">
    <property type="term" value="P:positive regulation of T cell migration"/>
    <property type="evidence" value="ECO:0007669"/>
    <property type="project" value="TreeGrafter"/>
</dbReference>
<evidence type="ECO:0000256" key="2">
    <source>
        <dbReference type="SAM" id="Phobius"/>
    </source>
</evidence>
<dbReference type="PROSITE" id="PS50050">
    <property type="entry name" value="TNFR_NGFR_2"/>
    <property type="match status" value="1"/>
</dbReference>
<dbReference type="GO" id="GO:0009897">
    <property type="term" value="C:external side of plasma membrane"/>
    <property type="evidence" value="ECO:0007669"/>
    <property type="project" value="TreeGrafter"/>
</dbReference>
<dbReference type="Ensembl" id="ENSDCDT00010019728.1">
    <property type="protein sequence ID" value="ENSDCDP00010018645.1"/>
    <property type="gene ID" value="ENSDCDG00010008438.1"/>
</dbReference>
<dbReference type="GO" id="GO:0050829">
    <property type="term" value="P:defense response to Gram-negative bacterium"/>
    <property type="evidence" value="ECO:0007669"/>
    <property type="project" value="TreeGrafter"/>
</dbReference>
<dbReference type="GO" id="GO:0006915">
    <property type="term" value="P:apoptotic process"/>
    <property type="evidence" value="ECO:0007669"/>
    <property type="project" value="InterPro"/>
</dbReference>
<dbReference type="GeneTree" id="ENSGT00950000183126"/>
<keyword evidence="6" id="KW-1185">Reference proteome</keyword>
<dbReference type="InterPro" id="IPR008063">
    <property type="entry name" value="Fas_rcpt"/>
</dbReference>
<feature type="repeat" description="TNFR-Cys" evidence="1">
    <location>
        <begin position="59"/>
        <end position="101"/>
    </location>
</feature>
<dbReference type="GO" id="GO:0006955">
    <property type="term" value="P:immune response"/>
    <property type="evidence" value="ECO:0007669"/>
    <property type="project" value="InterPro"/>
</dbReference>
<reference evidence="5" key="3">
    <citation type="submission" date="2025-09" db="UniProtKB">
        <authorList>
            <consortium name="Ensembl"/>
        </authorList>
    </citation>
    <scope>IDENTIFICATION</scope>
</reference>
<feature type="domain" description="TNFR-Cys" evidence="4">
    <location>
        <begin position="59"/>
        <end position="101"/>
    </location>
</feature>
<dbReference type="PANTHER" id="PTHR46838:SF1">
    <property type="entry name" value="TUMOR NECROSIS FACTOR RECEPTOR SUPERFAMILY MEMBER 14"/>
    <property type="match status" value="1"/>
</dbReference>
<dbReference type="FunFam" id="2.10.50.10:FF:000065">
    <property type="entry name" value="TNF receptor superfamily member 14"/>
    <property type="match status" value="1"/>
</dbReference>
<evidence type="ECO:0000259" key="4">
    <source>
        <dbReference type="PROSITE" id="PS50050"/>
    </source>
</evidence>
<accession>A0AAY4BCQ7</accession>
<keyword evidence="3" id="KW-0732">Signal</keyword>
<reference evidence="5" key="2">
    <citation type="submission" date="2025-08" db="UniProtKB">
        <authorList>
            <consortium name="Ensembl"/>
        </authorList>
    </citation>
    <scope>IDENTIFICATION</scope>
</reference>
<keyword evidence="2" id="KW-0812">Transmembrane</keyword>
<dbReference type="SUPFAM" id="SSF57586">
    <property type="entry name" value="TNF receptor-like"/>
    <property type="match status" value="2"/>
</dbReference>
<evidence type="ECO:0000256" key="1">
    <source>
        <dbReference type="PROSITE-ProRule" id="PRU00206"/>
    </source>
</evidence>
<dbReference type="GO" id="GO:0050830">
    <property type="term" value="P:defense response to Gram-positive bacterium"/>
    <property type="evidence" value="ECO:0007669"/>
    <property type="project" value="TreeGrafter"/>
</dbReference>
<dbReference type="GO" id="GO:0007165">
    <property type="term" value="P:signal transduction"/>
    <property type="evidence" value="ECO:0007669"/>
    <property type="project" value="InterPro"/>
</dbReference>
<reference evidence="5 6" key="1">
    <citation type="submission" date="2020-06" db="EMBL/GenBank/DDBJ databases">
        <authorList>
            <consortium name="Wellcome Sanger Institute Data Sharing"/>
        </authorList>
    </citation>
    <scope>NUCLEOTIDE SEQUENCE [LARGE SCALE GENOMIC DNA]</scope>
</reference>
<dbReference type="GO" id="GO:0046642">
    <property type="term" value="P:negative regulation of alpha-beta T cell proliferation"/>
    <property type="evidence" value="ECO:0007669"/>
    <property type="project" value="TreeGrafter"/>
</dbReference>
<dbReference type="PROSITE" id="PS00652">
    <property type="entry name" value="TNFR_NGFR_1"/>
    <property type="match status" value="1"/>
</dbReference>
<keyword evidence="1" id="KW-1015">Disulfide bond</keyword>
<feature type="transmembrane region" description="Helical" evidence="2">
    <location>
        <begin position="184"/>
        <end position="208"/>
    </location>
</feature>